<reference evidence="1" key="1">
    <citation type="submission" date="2009-06" db="EMBL/GenBank/DDBJ databases">
        <title>Complete sequence plasmid 2 of Ralstonia pickettii 12D.</title>
        <authorList>
            <consortium name="US DOE Joint Genome Institute"/>
            <person name="Lucas S."/>
            <person name="Copeland A."/>
            <person name="Lapidus A."/>
            <person name="Glavina del Rio T."/>
            <person name="Dalin E."/>
            <person name="Tice H."/>
            <person name="Bruce D."/>
            <person name="Goodwin L."/>
            <person name="Pitluck S."/>
            <person name="Sims D."/>
            <person name="Meincke L."/>
            <person name="Brettin T."/>
            <person name="Detter J.C."/>
            <person name="Han C."/>
            <person name="Larimer F."/>
            <person name="Land M."/>
            <person name="Hauser L."/>
            <person name="Kyrpides N."/>
            <person name="Ovchinnikova G."/>
            <person name="Marsh T."/>
            <person name="Richardson P."/>
        </authorList>
    </citation>
    <scope>NUCLEOTIDE SEQUENCE [LARGE SCALE GENOMIC DNA]</scope>
    <source>
        <plasmid evidence="1">12D</plasmid>
        <plasmid evidence="1">pRp12D02</plasmid>
    </source>
</reference>
<dbReference type="AlphaFoldDB" id="C6BQM6"/>
<dbReference type="EMBL" id="CP001647">
    <property type="protein sequence ID" value="ACS66384.1"/>
    <property type="molecule type" value="Genomic_DNA"/>
</dbReference>
<keyword evidence="1" id="KW-0614">Plasmid</keyword>
<proteinExistence type="predicted"/>
<dbReference type="HOGENOM" id="CLU_3391001_0_0_4"/>
<geneLocation type="plasmid" evidence="1">
    <name>pRp12D02</name>
</geneLocation>
<evidence type="ECO:0000313" key="1">
    <source>
        <dbReference type="EMBL" id="ACS66384.1"/>
    </source>
</evidence>
<organism evidence="1">
    <name type="scientific">Ralstonia pickettii (strain 12D)</name>
    <dbReference type="NCBI Taxonomy" id="428406"/>
    <lineage>
        <taxon>Bacteria</taxon>
        <taxon>Pseudomonadati</taxon>
        <taxon>Pseudomonadota</taxon>
        <taxon>Betaproteobacteria</taxon>
        <taxon>Burkholderiales</taxon>
        <taxon>Burkholderiaceae</taxon>
        <taxon>Ralstonia</taxon>
    </lineage>
</organism>
<sequence>MPAEKITDFNKAFSQVVDAQGDALQTTIKALL</sequence>
<gene>
    <name evidence="1" type="ordered locus">Rpic12D_5156</name>
</gene>
<accession>C6BQM6</accession>
<name>C6BQM6_RALP1</name>
<protein>
    <submittedName>
        <fullName evidence="1">Uncharacterized protein</fullName>
    </submittedName>
</protein>
<dbReference type="KEGG" id="rpf:Rpic12D_5156"/>